<accession>A0A916RZX3</accession>
<feature type="disulfide bond" description="Redox-active" evidence="4">
    <location>
        <begin position="81"/>
        <end position="85"/>
    </location>
</feature>
<dbReference type="GO" id="GO:0046872">
    <property type="term" value="F:metal ion binding"/>
    <property type="evidence" value="ECO:0007669"/>
    <property type="project" value="UniProtKB-KW"/>
</dbReference>
<evidence type="ECO:0000313" key="7">
    <source>
        <dbReference type="Proteomes" id="UP000613512"/>
    </source>
</evidence>
<gene>
    <name evidence="6" type="ORF">GCM10008025_17970</name>
</gene>
<keyword evidence="4" id="KW-1015">Disulfide bond</keyword>
<keyword evidence="2 3" id="KW-0186">Copper</keyword>
<feature type="binding site" evidence="3">
    <location>
        <position position="171"/>
    </location>
    <ligand>
        <name>Cu cation</name>
        <dbReference type="ChEBI" id="CHEBI:23378"/>
    </ligand>
</feature>
<dbReference type="PANTHER" id="PTHR12151:SF25">
    <property type="entry name" value="LINALOOL DEHYDRATASE_ISOMERASE DOMAIN-CONTAINING PROTEIN"/>
    <property type="match status" value="1"/>
</dbReference>
<reference evidence="6" key="2">
    <citation type="submission" date="2020-09" db="EMBL/GenBank/DDBJ databases">
        <authorList>
            <person name="Sun Q."/>
            <person name="Zhou Y."/>
        </authorList>
    </citation>
    <scope>NUCLEOTIDE SEQUENCE</scope>
    <source>
        <strain evidence="6">CGMCC 1.12408</strain>
    </source>
</reference>
<evidence type="ECO:0000256" key="1">
    <source>
        <dbReference type="ARBA" id="ARBA00010996"/>
    </source>
</evidence>
<dbReference type="Pfam" id="PF02630">
    <property type="entry name" value="SCO1-SenC"/>
    <property type="match status" value="1"/>
</dbReference>
<dbReference type="PROSITE" id="PS51352">
    <property type="entry name" value="THIOREDOXIN_2"/>
    <property type="match status" value="1"/>
</dbReference>
<feature type="domain" description="Thioredoxin" evidence="5">
    <location>
        <begin position="43"/>
        <end position="159"/>
    </location>
</feature>
<evidence type="ECO:0000256" key="3">
    <source>
        <dbReference type="PIRSR" id="PIRSR603782-1"/>
    </source>
</evidence>
<evidence type="ECO:0000256" key="2">
    <source>
        <dbReference type="ARBA" id="ARBA00023008"/>
    </source>
</evidence>
<protein>
    <recommendedName>
        <fullName evidence="5">Thioredoxin domain-containing protein</fullName>
    </recommendedName>
</protein>
<comment type="caution">
    <text evidence="6">The sequence shown here is derived from an EMBL/GenBank/DDBJ whole genome shotgun (WGS) entry which is preliminary data.</text>
</comment>
<dbReference type="InterPro" id="IPR003782">
    <property type="entry name" value="SCO1/SenC"/>
</dbReference>
<reference evidence="6" key="1">
    <citation type="journal article" date="2014" name="Int. J. Syst. Evol. Microbiol.">
        <title>Complete genome sequence of Corynebacterium casei LMG S-19264T (=DSM 44701T), isolated from a smear-ripened cheese.</title>
        <authorList>
            <consortium name="US DOE Joint Genome Institute (JGI-PGF)"/>
            <person name="Walter F."/>
            <person name="Albersmeier A."/>
            <person name="Kalinowski J."/>
            <person name="Ruckert C."/>
        </authorList>
    </citation>
    <scope>NUCLEOTIDE SEQUENCE</scope>
    <source>
        <strain evidence="6">CGMCC 1.12408</strain>
    </source>
</reference>
<dbReference type="PANTHER" id="PTHR12151">
    <property type="entry name" value="ELECTRON TRANSPORT PROTIN SCO1/SENC FAMILY MEMBER"/>
    <property type="match status" value="1"/>
</dbReference>
<evidence type="ECO:0000259" key="5">
    <source>
        <dbReference type="PROSITE" id="PS51352"/>
    </source>
</evidence>
<feature type="binding site" evidence="3">
    <location>
        <position position="85"/>
    </location>
    <ligand>
        <name>Cu cation</name>
        <dbReference type="ChEBI" id="CHEBI:23378"/>
    </ligand>
</feature>
<evidence type="ECO:0000313" key="6">
    <source>
        <dbReference type="EMBL" id="GGA74636.1"/>
    </source>
</evidence>
<dbReference type="Gene3D" id="3.40.30.10">
    <property type="entry name" value="Glutaredoxin"/>
    <property type="match status" value="1"/>
</dbReference>
<dbReference type="InterPro" id="IPR013766">
    <property type="entry name" value="Thioredoxin_domain"/>
</dbReference>
<name>A0A916RZX3_9BACI</name>
<dbReference type="CDD" id="cd02968">
    <property type="entry name" value="SCO"/>
    <property type="match status" value="1"/>
</dbReference>
<keyword evidence="3" id="KW-0479">Metal-binding</keyword>
<feature type="binding site" evidence="3">
    <location>
        <position position="81"/>
    </location>
    <ligand>
        <name>Cu cation</name>
        <dbReference type="ChEBI" id="CHEBI:23378"/>
    </ligand>
</feature>
<proteinExistence type="inferred from homology"/>
<dbReference type="EMBL" id="BMEY01000007">
    <property type="protein sequence ID" value="GGA74636.1"/>
    <property type="molecule type" value="Genomic_DNA"/>
</dbReference>
<dbReference type="RefSeq" id="WP_188384348.1">
    <property type="nucleotide sequence ID" value="NZ_BMEY01000007.1"/>
</dbReference>
<evidence type="ECO:0000256" key="4">
    <source>
        <dbReference type="PIRSR" id="PIRSR603782-2"/>
    </source>
</evidence>
<keyword evidence="7" id="KW-1185">Reference proteome</keyword>
<organism evidence="6 7">
    <name type="scientific">Ornithinibacillus halotolerans</name>
    <dbReference type="NCBI Taxonomy" id="1274357"/>
    <lineage>
        <taxon>Bacteria</taxon>
        <taxon>Bacillati</taxon>
        <taxon>Bacillota</taxon>
        <taxon>Bacilli</taxon>
        <taxon>Bacillales</taxon>
        <taxon>Bacillaceae</taxon>
        <taxon>Ornithinibacillus</taxon>
    </lineage>
</organism>
<dbReference type="AlphaFoldDB" id="A0A916RZX3"/>
<dbReference type="Proteomes" id="UP000613512">
    <property type="component" value="Unassembled WGS sequence"/>
</dbReference>
<dbReference type="SUPFAM" id="SSF52833">
    <property type="entry name" value="Thioredoxin-like"/>
    <property type="match status" value="1"/>
</dbReference>
<comment type="similarity">
    <text evidence="1">Belongs to the SCO1/2 family.</text>
</comment>
<dbReference type="InterPro" id="IPR036249">
    <property type="entry name" value="Thioredoxin-like_sf"/>
</dbReference>
<sequence length="211" mass="24197">MKKPQKQTIAILIVFLFGFVLFFIGTDGFKAYTAETARLLQLEKERPEFPQVTLEDSKGRNYTFNEFAGKYVMLTFVYTECTDVCPQLEMNLAEVYNQIPKEYIGTDIVFLSISFDPDRDDIEALQKYSHFFNSDEETWRMTRIEDKQELQNLLDAFGVIVIPDNSGGFTHNSAFYLVDPEGKLVEVMDYTKTKEAATKVHTILTGEGEGM</sequence>